<evidence type="ECO:0000259" key="11">
    <source>
        <dbReference type="PROSITE" id="PS50805"/>
    </source>
</evidence>
<evidence type="ECO:0000256" key="2">
    <source>
        <dbReference type="ARBA" id="ARBA00022723"/>
    </source>
</evidence>
<feature type="domain" description="KRAB" evidence="11">
    <location>
        <begin position="9"/>
        <end position="80"/>
    </location>
</feature>
<keyword evidence="7" id="KW-0539">Nucleus</keyword>
<dbReference type="PROSITE" id="PS50157">
    <property type="entry name" value="ZINC_FINGER_C2H2_2"/>
    <property type="match status" value="4"/>
</dbReference>
<evidence type="ECO:0000256" key="6">
    <source>
        <dbReference type="ARBA" id="ARBA00023125"/>
    </source>
</evidence>
<feature type="domain" description="C2H2-type" evidence="10">
    <location>
        <begin position="373"/>
        <end position="400"/>
    </location>
</feature>
<dbReference type="Proteomes" id="UP000515159">
    <property type="component" value="Chromosome 1"/>
</dbReference>
<evidence type="ECO:0000256" key="9">
    <source>
        <dbReference type="SAM" id="MobiDB-lite"/>
    </source>
</evidence>
<dbReference type="InParanoid" id="A0A6P8PCQ1"/>
<dbReference type="PROSITE" id="PS00028">
    <property type="entry name" value="ZINC_FINGER_C2H2_1"/>
    <property type="match status" value="4"/>
</dbReference>
<dbReference type="PANTHER" id="PTHR24381">
    <property type="entry name" value="ZINC FINGER PROTEIN"/>
    <property type="match status" value="1"/>
</dbReference>
<dbReference type="GeneID" id="117347070"/>
<dbReference type="FunCoup" id="A0A6P8PCQ1">
    <property type="interactions" value="369"/>
</dbReference>
<name>A0A6P8PCQ1_GEOSA</name>
<feature type="domain" description="C2H2-type" evidence="10">
    <location>
        <begin position="345"/>
        <end position="372"/>
    </location>
</feature>
<dbReference type="InterPro" id="IPR036236">
    <property type="entry name" value="Znf_C2H2_sf"/>
</dbReference>
<gene>
    <name evidence="13" type="primary">LOC117347070</name>
</gene>
<dbReference type="GO" id="GO:0000981">
    <property type="term" value="F:DNA-binding transcription factor activity, RNA polymerase II-specific"/>
    <property type="evidence" value="ECO:0007669"/>
    <property type="project" value="TreeGrafter"/>
</dbReference>
<dbReference type="FunFam" id="3.30.160.60:FF:000446">
    <property type="entry name" value="Zinc finger protein"/>
    <property type="match status" value="1"/>
</dbReference>
<dbReference type="FunFam" id="3.30.160.60:FF:002061">
    <property type="entry name" value="Uncharacterized protein"/>
    <property type="match status" value="1"/>
</dbReference>
<dbReference type="PANTHER" id="PTHR24381:SF390">
    <property type="entry name" value="ZINC FINGER PROTEIN 37 HOMOLOG"/>
    <property type="match status" value="1"/>
</dbReference>
<proteinExistence type="predicted"/>
<dbReference type="OrthoDB" id="654211at2759"/>
<keyword evidence="12" id="KW-1185">Reference proteome</keyword>
<evidence type="ECO:0000256" key="7">
    <source>
        <dbReference type="ARBA" id="ARBA00023242"/>
    </source>
</evidence>
<keyword evidence="4 8" id="KW-0863">Zinc-finger</keyword>
<dbReference type="GO" id="GO:0000977">
    <property type="term" value="F:RNA polymerase II transcription regulatory region sequence-specific DNA binding"/>
    <property type="evidence" value="ECO:0007669"/>
    <property type="project" value="TreeGrafter"/>
</dbReference>
<evidence type="ECO:0000256" key="4">
    <source>
        <dbReference type="ARBA" id="ARBA00022771"/>
    </source>
</evidence>
<evidence type="ECO:0000256" key="1">
    <source>
        <dbReference type="ARBA" id="ARBA00004123"/>
    </source>
</evidence>
<feature type="domain" description="C2H2-type" evidence="10">
    <location>
        <begin position="317"/>
        <end position="344"/>
    </location>
</feature>
<dbReference type="InterPro" id="IPR001909">
    <property type="entry name" value="KRAB"/>
</dbReference>
<comment type="subcellular location">
    <subcellularLocation>
        <location evidence="1">Nucleus</location>
    </subcellularLocation>
</comment>
<dbReference type="Pfam" id="PF01352">
    <property type="entry name" value="KRAB"/>
    <property type="match status" value="1"/>
</dbReference>
<dbReference type="SMART" id="SM00355">
    <property type="entry name" value="ZnF_C2H2"/>
    <property type="match status" value="4"/>
</dbReference>
<feature type="region of interest" description="Disordered" evidence="9">
    <location>
        <begin position="105"/>
        <end position="127"/>
    </location>
</feature>
<dbReference type="Pfam" id="PF00096">
    <property type="entry name" value="zf-C2H2"/>
    <property type="match status" value="3"/>
</dbReference>
<evidence type="ECO:0000259" key="10">
    <source>
        <dbReference type="PROSITE" id="PS50157"/>
    </source>
</evidence>
<dbReference type="Gene3D" id="6.10.140.140">
    <property type="match status" value="1"/>
</dbReference>
<sequence length="439" mass="51848">MISFQMASVKFKDVAAYFLEKEWDILGEWQKEVYMKVIKEIHDILILRGYSILNPDIIFKIKKEDEKYFAQHCELEGKENLNNPTKSSHNTKPDILIRFEQEGFGTEPQSEEKGNLTNTVTCSQSHTSEPTLEILKMEEAPVNDQLEGGEEDAYTKSGLPIVTSVFSLSIKEEEDLPFMGHPEPETSKQTHPPVTDEGFKNENRRMRMYDGQWRQEWKHKSCFKDNTDPSDDYEKGIGSITTTWVKEIVCKEERSNREERNSNHCPKLVLTRGLKEDERHFKSADIWGNYTKDSHFLEHHISRIRTEVHNATHEKPFKCSECQKCFKKKAYLRQHKMTHMEEKLFKCSECDKWLKWKQSLRRHKIIHMEEKPFKCSECDKCFSQKGSLQLHNMTHTGEKPFQCSQCDRCFRKKADLQQHKMTHMGHKPFKCSEYDKCFR</sequence>
<dbReference type="PROSITE" id="PS50805">
    <property type="entry name" value="KRAB"/>
    <property type="match status" value="1"/>
</dbReference>
<dbReference type="RefSeq" id="XP_033773311.1">
    <property type="nucleotide sequence ID" value="XM_033917420.1"/>
</dbReference>
<protein>
    <submittedName>
        <fullName evidence="13">Oocyte zinc finger protein XlCOF7.1-like isoform X1</fullName>
    </submittedName>
</protein>
<evidence type="ECO:0000313" key="12">
    <source>
        <dbReference type="Proteomes" id="UP000515159"/>
    </source>
</evidence>
<keyword evidence="3" id="KW-0677">Repeat</keyword>
<keyword evidence="6" id="KW-0238">DNA-binding</keyword>
<evidence type="ECO:0000256" key="8">
    <source>
        <dbReference type="PROSITE-ProRule" id="PRU00042"/>
    </source>
</evidence>
<evidence type="ECO:0000256" key="3">
    <source>
        <dbReference type="ARBA" id="ARBA00022737"/>
    </source>
</evidence>
<feature type="domain" description="C2H2-type" evidence="10">
    <location>
        <begin position="401"/>
        <end position="428"/>
    </location>
</feature>
<dbReference type="Gene3D" id="3.30.160.60">
    <property type="entry name" value="Classic Zinc Finger"/>
    <property type="match status" value="4"/>
</dbReference>
<dbReference type="SUPFAM" id="SSF57667">
    <property type="entry name" value="beta-beta-alpha zinc fingers"/>
    <property type="match status" value="3"/>
</dbReference>
<feature type="compositionally biased region" description="Polar residues" evidence="9">
    <location>
        <begin position="115"/>
        <end position="127"/>
    </location>
</feature>
<dbReference type="GO" id="GO:0005634">
    <property type="term" value="C:nucleus"/>
    <property type="evidence" value="ECO:0007669"/>
    <property type="project" value="UniProtKB-SubCell"/>
</dbReference>
<evidence type="ECO:0000313" key="13">
    <source>
        <dbReference type="RefSeq" id="XP_033773311.1"/>
    </source>
</evidence>
<dbReference type="AlphaFoldDB" id="A0A6P8PCQ1"/>
<dbReference type="CDD" id="cd07765">
    <property type="entry name" value="KRAB_A-box"/>
    <property type="match status" value="1"/>
</dbReference>
<dbReference type="SUPFAM" id="SSF109640">
    <property type="entry name" value="KRAB domain (Kruppel-associated box)"/>
    <property type="match status" value="1"/>
</dbReference>
<dbReference type="KEGG" id="gsh:117347070"/>
<dbReference type="SMART" id="SM00349">
    <property type="entry name" value="KRAB"/>
    <property type="match status" value="1"/>
</dbReference>
<dbReference type="InterPro" id="IPR036051">
    <property type="entry name" value="KRAB_dom_sf"/>
</dbReference>
<dbReference type="InterPro" id="IPR013087">
    <property type="entry name" value="Znf_C2H2_type"/>
</dbReference>
<dbReference type="FunFam" id="3.30.160.60:FF:000739">
    <property type="entry name" value="Zgc:171418 protein"/>
    <property type="match status" value="1"/>
</dbReference>
<dbReference type="GO" id="GO:0008270">
    <property type="term" value="F:zinc ion binding"/>
    <property type="evidence" value="ECO:0007669"/>
    <property type="project" value="UniProtKB-KW"/>
</dbReference>
<keyword evidence="2" id="KW-0479">Metal-binding</keyword>
<evidence type="ECO:0000256" key="5">
    <source>
        <dbReference type="ARBA" id="ARBA00022833"/>
    </source>
</evidence>
<accession>A0A6P8PCQ1</accession>
<keyword evidence="5" id="KW-0862">Zinc</keyword>
<dbReference type="FunFam" id="3.30.160.60:FF:001753">
    <property type="entry name" value="Si:ch211-119o8.6"/>
    <property type="match status" value="1"/>
</dbReference>
<organism evidence="12 13">
    <name type="scientific">Geotrypetes seraphini</name>
    <name type="common">Gaboon caecilian</name>
    <name type="synonym">Caecilia seraphini</name>
    <dbReference type="NCBI Taxonomy" id="260995"/>
    <lineage>
        <taxon>Eukaryota</taxon>
        <taxon>Metazoa</taxon>
        <taxon>Chordata</taxon>
        <taxon>Craniata</taxon>
        <taxon>Vertebrata</taxon>
        <taxon>Euteleostomi</taxon>
        <taxon>Amphibia</taxon>
        <taxon>Gymnophiona</taxon>
        <taxon>Geotrypetes</taxon>
    </lineage>
</organism>
<reference evidence="13" key="1">
    <citation type="submission" date="2025-08" db="UniProtKB">
        <authorList>
            <consortium name="RefSeq"/>
        </authorList>
    </citation>
    <scope>IDENTIFICATION</scope>
</reference>